<sequence length="285" mass="29686">MRRTAAACAAFLAVTTAVATGVPSTAQAASGKSTVRIHVDHHSSPIHLADISPGVPFYAPVVTLSARVTGCTPGETLDVGVEATQEGHALDTAYISIGATEFSCPEAGAVSPAFNVTAHSADRPLHPGKLRVTWQVLKAGHDALTKTSQVRVPDQPVSKRRLELQISHRTSPIVIRDVNFFGDQPDLEPATTATATASGCTPGSDVFIWGEAVQDGHLLGNWAGTHPGYGLTQCGSDGVASIGEEVFGSDLHPGRLRLTFHAYESSPDGPGTLEVTRSSQAKVPA</sequence>
<dbReference type="RefSeq" id="WP_121194404.1">
    <property type="nucleotide sequence ID" value="NZ_RBWV01000014.1"/>
</dbReference>
<keyword evidence="3" id="KW-1185">Reference proteome</keyword>
<evidence type="ECO:0000313" key="3">
    <source>
        <dbReference type="Proteomes" id="UP000281955"/>
    </source>
</evidence>
<dbReference type="InParanoid" id="A0A420XLF8"/>
<reference evidence="2 3" key="1">
    <citation type="submission" date="2018-10" db="EMBL/GenBank/DDBJ databases">
        <title>Genomic Encyclopedia of Archaeal and Bacterial Type Strains, Phase II (KMG-II): from individual species to whole genera.</title>
        <authorList>
            <person name="Goeker M."/>
        </authorList>
    </citation>
    <scope>NUCLEOTIDE SEQUENCE [LARGE SCALE GENOMIC DNA]</scope>
    <source>
        <strain evidence="2 3">RP-AC37</strain>
    </source>
</reference>
<name>A0A420XLF8_9ACTN</name>
<evidence type="ECO:0000256" key="1">
    <source>
        <dbReference type="SAM" id="SignalP"/>
    </source>
</evidence>
<keyword evidence="1" id="KW-0732">Signal</keyword>
<organism evidence="2 3">
    <name type="scientific">Motilibacter peucedani</name>
    <dbReference type="NCBI Taxonomy" id="598650"/>
    <lineage>
        <taxon>Bacteria</taxon>
        <taxon>Bacillati</taxon>
        <taxon>Actinomycetota</taxon>
        <taxon>Actinomycetes</taxon>
        <taxon>Motilibacterales</taxon>
        <taxon>Motilibacteraceae</taxon>
        <taxon>Motilibacter</taxon>
    </lineage>
</organism>
<evidence type="ECO:0000313" key="2">
    <source>
        <dbReference type="EMBL" id="RKS71322.1"/>
    </source>
</evidence>
<dbReference type="Proteomes" id="UP000281955">
    <property type="component" value="Unassembled WGS sequence"/>
</dbReference>
<dbReference type="AlphaFoldDB" id="A0A420XLF8"/>
<proteinExistence type="predicted"/>
<feature type="signal peptide" evidence="1">
    <location>
        <begin position="1"/>
        <end position="19"/>
    </location>
</feature>
<gene>
    <name evidence="2" type="ORF">CLV35_3118</name>
</gene>
<protein>
    <submittedName>
        <fullName evidence="2">Uncharacterized protein</fullName>
    </submittedName>
</protein>
<accession>A0A420XLF8</accession>
<comment type="caution">
    <text evidence="2">The sequence shown here is derived from an EMBL/GenBank/DDBJ whole genome shotgun (WGS) entry which is preliminary data.</text>
</comment>
<feature type="chain" id="PRO_5039634483" evidence="1">
    <location>
        <begin position="20"/>
        <end position="285"/>
    </location>
</feature>
<dbReference type="EMBL" id="RBWV01000014">
    <property type="protein sequence ID" value="RKS71322.1"/>
    <property type="molecule type" value="Genomic_DNA"/>
</dbReference>